<dbReference type="InterPro" id="IPR052178">
    <property type="entry name" value="Sec_Metab_Biosynth_SDR"/>
</dbReference>
<keyword evidence="2" id="KW-0521">NADP</keyword>
<keyword evidence="5" id="KW-1185">Reference proteome</keyword>
<dbReference type="Pfam" id="PF00106">
    <property type="entry name" value="adh_short"/>
    <property type="match status" value="2"/>
</dbReference>
<dbReference type="PROSITE" id="PS00061">
    <property type="entry name" value="ADH_SHORT"/>
    <property type="match status" value="1"/>
</dbReference>
<dbReference type="AlphaFoldDB" id="A0A6A5SGM6"/>
<name>A0A6A5SGM6_9PLEO</name>
<comment type="similarity">
    <text evidence="1">Belongs to the short-chain dehydrogenases/reductases (SDR) family.</text>
</comment>
<sequence length="227" mass="24188">MIARAPALNGASKVYILGRRKNKLEEAAAQHEALISLQCDITSKESLQSAVDHITEESGHLNLLVANSGILGPASTFVPGHSVKELRKIMFEETRMEDFTKTFEVNVTATYFSILAFLELLDAGNKAALGGGYGEPLKQGSDFPSIQSQVIVTSSVGAFLREWACAPAYAGSKASIMHLVKHTSTGLAPHGIRVNALAPGCSFTPSLLIQLLSPLFTSPSCEVTDVT</sequence>
<dbReference type="Proteomes" id="UP000800038">
    <property type="component" value="Unassembled WGS sequence"/>
</dbReference>
<keyword evidence="3" id="KW-0560">Oxidoreductase</keyword>
<dbReference type="PANTHER" id="PTHR43618:SF18">
    <property type="entry name" value="SHORT CHAIN DEHYDROGENASE_REDUCTASE FAMILY (AFU_ORTHOLOGUE AFUA_5G12480)"/>
    <property type="match status" value="1"/>
</dbReference>
<reference evidence="4" key="1">
    <citation type="journal article" date="2020" name="Stud. Mycol.">
        <title>101 Dothideomycetes genomes: a test case for predicting lifestyles and emergence of pathogens.</title>
        <authorList>
            <person name="Haridas S."/>
            <person name="Albert R."/>
            <person name="Binder M."/>
            <person name="Bloem J."/>
            <person name="Labutti K."/>
            <person name="Salamov A."/>
            <person name="Andreopoulos B."/>
            <person name="Baker S."/>
            <person name="Barry K."/>
            <person name="Bills G."/>
            <person name="Bluhm B."/>
            <person name="Cannon C."/>
            <person name="Castanera R."/>
            <person name="Culley D."/>
            <person name="Daum C."/>
            <person name="Ezra D."/>
            <person name="Gonzalez J."/>
            <person name="Henrissat B."/>
            <person name="Kuo A."/>
            <person name="Liang C."/>
            <person name="Lipzen A."/>
            <person name="Lutzoni F."/>
            <person name="Magnuson J."/>
            <person name="Mondo S."/>
            <person name="Nolan M."/>
            <person name="Ohm R."/>
            <person name="Pangilinan J."/>
            <person name="Park H.-J."/>
            <person name="Ramirez L."/>
            <person name="Alfaro M."/>
            <person name="Sun H."/>
            <person name="Tritt A."/>
            <person name="Yoshinaga Y."/>
            <person name="Zwiers L.-H."/>
            <person name="Turgeon B."/>
            <person name="Goodwin S."/>
            <person name="Spatafora J."/>
            <person name="Crous P."/>
            <person name="Grigoriev I."/>
        </authorList>
    </citation>
    <scope>NUCLEOTIDE SEQUENCE</scope>
    <source>
        <strain evidence="4">CBS 161.51</strain>
    </source>
</reference>
<proteinExistence type="inferred from homology"/>
<dbReference type="PANTHER" id="PTHR43618">
    <property type="entry name" value="7-ALPHA-HYDROXYSTEROID DEHYDROGENASE"/>
    <property type="match status" value="1"/>
</dbReference>
<organism evidence="4 5">
    <name type="scientific">Clathrospora elynae</name>
    <dbReference type="NCBI Taxonomy" id="706981"/>
    <lineage>
        <taxon>Eukaryota</taxon>
        <taxon>Fungi</taxon>
        <taxon>Dikarya</taxon>
        <taxon>Ascomycota</taxon>
        <taxon>Pezizomycotina</taxon>
        <taxon>Dothideomycetes</taxon>
        <taxon>Pleosporomycetidae</taxon>
        <taxon>Pleosporales</taxon>
        <taxon>Diademaceae</taxon>
        <taxon>Clathrospora</taxon>
    </lineage>
</organism>
<dbReference type="Gene3D" id="3.40.50.720">
    <property type="entry name" value="NAD(P)-binding Rossmann-like Domain"/>
    <property type="match status" value="1"/>
</dbReference>
<gene>
    <name evidence="4" type="ORF">EJ02DRAFT_457345</name>
</gene>
<dbReference type="InterPro" id="IPR036291">
    <property type="entry name" value="NAD(P)-bd_dom_sf"/>
</dbReference>
<dbReference type="EMBL" id="ML976090">
    <property type="protein sequence ID" value="KAF1939002.1"/>
    <property type="molecule type" value="Genomic_DNA"/>
</dbReference>
<dbReference type="PRINTS" id="PR00081">
    <property type="entry name" value="GDHRDH"/>
</dbReference>
<evidence type="ECO:0000256" key="3">
    <source>
        <dbReference type="ARBA" id="ARBA00023002"/>
    </source>
</evidence>
<dbReference type="InterPro" id="IPR002347">
    <property type="entry name" value="SDR_fam"/>
</dbReference>
<protein>
    <submittedName>
        <fullName evidence="4">NAD(P)-binding protein</fullName>
    </submittedName>
</protein>
<evidence type="ECO:0000256" key="2">
    <source>
        <dbReference type="ARBA" id="ARBA00022857"/>
    </source>
</evidence>
<evidence type="ECO:0000313" key="4">
    <source>
        <dbReference type="EMBL" id="KAF1939002.1"/>
    </source>
</evidence>
<dbReference type="SUPFAM" id="SSF51735">
    <property type="entry name" value="NAD(P)-binding Rossmann-fold domains"/>
    <property type="match status" value="1"/>
</dbReference>
<dbReference type="InterPro" id="IPR020904">
    <property type="entry name" value="Sc_DH/Rdtase_CS"/>
</dbReference>
<dbReference type="CDD" id="cd05233">
    <property type="entry name" value="SDR_c"/>
    <property type="match status" value="1"/>
</dbReference>
<dbReference type="GO" id="GO:0016491">
    <property type="term" value="F:oxidoreductase activity"/>
    <property type="evidence" value="ECO:0007669"/>
    <property type="project" value="UniProtKB-KW"/>
</dbReference>
<dbReference type="OrthoDB" id="2898618at2759"/>
<evidence type="ECO:0000313" key="5">
    <source>
        <dbReference type="Proteomes" id="UP000800038"/>
    </source>
</evidence>
<accession>A0A6A5SGM6</accession>
<evidence type="ECO:0000256" key="1">
    <source>
        <dbReference type="ARBA" id="ARBA00006484"/>
    </source>
</evidence>